<comment type="similarity">
    <text evidence="1">Belongs to the acetyl-CoA hydrolase/transferase family.</text>
</comment>
<dbReference type="InterPro" id="IPR037171">
    <property type="entry name" value="NagB/RpiA_transferase-like"/>
</dbReference>
<name>A0A936NEH2_9ACTN</name>
<dbReference type="GO" id="GO:0016787">
    <property type="term" value="F:hydrolase activity"/>
    <property type="evidence" value="ECO:0007669"/>
    <property type="project" value="UniProtKB-KW"/>
</dbReference>
<comment type="caution">
    <text evidence="5">The sequence shown here is derived from an EMBL/GenBank/DDBJ whole genome shotgun (WGS) entry which is preliminary data.</text>
</comment>
<sequence length="425" mass="46040">MISLSPPVSADAVLDLLTPGADVIVPLANGEPTTVLDAIEAGADRLEGVRIHQMHALHDRPYMHGAYGDRLRHVSYFLSHITRPAYWEGTIDLVPNHFSEVPMILRRSTKCTVVVAACSPPDQHGYFSLGTNADYVAGLIGRVPIFLEATPYMPRTRGANVVHHSQVAGWCESERPLVEVPRSEANDIDRAIASLVAERIPDGASVQIGIGSIASAVLDGLRGHRDLGIHTELLHDGMVDLVEEGVVTGVEKEVRRNRVVTTFCLGTRRLYDWLEDNAVVEVLGVDFVNDPRVIARMSRFNSVNATTEVDLMGQCASETIGGRYWSSSGGQADFARGAMYADEGQAFIVTPSLTRDGRSRIVPSLASGSVVTTLKNTVDHVVTEHGVAELRGKALSDRARALIAVADPSVRDNLTRDARTLGLFL</sequence>
<protein>
    <submittedName>
        <fullName evidence="5">Acetyl-CoA hydrolase/transferase family protein</fullName>
    </submittedName>
</protein>
<dbReference type="GO" id="GO:0006083">
    <property type="term" value="P:acetate metabolic process"/>
    <property type="evidence" value="ECO:0007669"/>
    <property type="project" value="InterPro"/>
</dbReference>
<accession>A0A936NEH2</accession>
<dbReference type="PANTHER" id="PTHR21432">
    <property type="entry name" value="ACETYL-COA HYDROLASE-RELATED"/>
    <property type="match status" value="1"/>
</dbReference>
<evidence type="ECO:0000256" key="2">
    <source>
        <dbReference type="ARBA" id="ARBA00022679"/>
    </source>
</evidence>
<dbReference type="Gene3D" id="3.40.1080.20">
    <property type="entry name" value="Acetyl-CoA hydrolase/transferase C-terminal domain"/>
    <property type="match status" value="1"/>
</dbReference>
<dbReference type="InterPro" id="IPR003702">
    <property type="entry name" value="ActCoA_hydro_N"/>
</dbReference>
<dbReference type="Gene3D" id="3.40.1080.10">
    <property type="entry name" value="Glutaconate Coenzyme A-transferase"/>
    <property type="match status" value="1"/>
</dbReference>
<evidence type="ECO:0000313" key="6">
    <source>
        <dbReference type="Proteomes" id="UP000727993"/>
    </source>
</evidence>
<dbReference type="PANTHER" id="PTHR21432:SF20">
    <property type="entry name" value="ACETYL-COA HYDROLASE"/>
    <property type="match status" value="1"/>
</dbReference>
<dbReference type="Proteomes" id="UP000727993">
    <property type="component" value="Unassembled WGS sequence"/>
</dbReference>
<gene>
    <name evidence="5" type="ORF">IPN02_12005</name>
</gene>
<evidence type="ECO:0000259" key="4">
    <source>
        <dbReference type="Pfam" id="PF13336"/>
    </source>
</evidence>
<keyword evidence="2" id="KW-0808">Transferase</keyword>
<evidence type="ECO:0000259" key="3">
    <source>
        <dbReference type="Pfam" id="PF02550"/>
    </source>
</evidence>
<dbReference type="SUPFAM" id="SSF100950">
    <property type="entry name" value="NagB/RpiA/CoA transferase-like"/>
    <property type="match status" value="2"/>
</dbReference>
<dbReference type="Gene3D" id="3.30.750.70">
    <property type="entry name" value="4-hydroxybutyrate coenzyme like domains"/>
    <property type="match status" value="1"/>
</dbReference>
<dbReference type="EMBL" id="JADJZA010000007">
    <property type="protein sequence ID" value="MBK9297531.1"/>
    <property type="molecule type" value="Genomic_DNA"/>
</dbReference>
<dbReference type="GO" id="GO:0008775">
    <property type="term" value="F:acetate CoA-transferase activity"/>
    <property type="evidence" value="ECO:0007669"/>
    <property type="project" value="InterPro"/>
</dbReference>
<feature type="domain" description="Acetyl-CoA hydrolase/transferase C-terminal" evidence="4">
    <location>
        <begin position="266"/>
        <end position="418"/>
    </location>
</feature>
<dbReference type="InterPro" id="IPR026888">
    <property type="entry name" value="AcetylCoA_hyd_C"/>
</dbReference>
<organism evidence="5 6">
    <name type="scientific">Candidatus Neomicrothrix subdominans</name>
    <dbReference type="NCBI Taxonomy" id="2954438"/>
    <lineage>
        <taxon>Bacteria</taxon>
        <taxon>Bacillati</taxon>
        <taxon>Actinomycetota</taxon>
        <taxon>Acidimicrobiia</taxon>
        <taxon>Acidimicrobiales</taxon>
        <taxon>Microthrixaceae</taxon>
        <taxon>Candidatus Neomicrothrix</taxon>
    </lineage>
</organism>
<feature type="domain" description="Acetyl-CoA hydrolase/transferase N-terminal" evidence="3">
    <location>
        <begin position="61"/>
        <end position="136"/>
    </location>
</feature>
<dbReference type="Pfam" id="PF13336">
    <property type="entry name" value="AcetylCoA_hyd_C"/>
    <property type="match status" value="1"/>
</dbReference>
<dbReference type="InterPro" id="IPR046433">
    <property type="entry name" value="ActCoA_hydro"/>
</dbReference>
<evidence type="ECO:0000256" key="1">
    <source>
        <dbReference type="ARBA" id="ARBA00009632"/>
    </source>
</evidence>
<evidence type="ECO:0000313" key="5">
    <source>
        <dbReference type="EMBL" id="MBK9297531.1"/>
    </source>
</evidence>
<proteinExistence type="inferred from homology"/>
<keyword evidence="5" id="KW-0378">Hydrolase</keyword>
<dbReference type="Pfam" id="PF02550">
    <property type="entry name" value="AcetylCoA_hydro"/>
    <property type="match status" value="1"/>
</dbReference>
<reference evidence="5 6" key="1">
    <citation type="submission" date="2020-10" db="EMBL/GenBank/DDBJ databases">
        <title>Connecting structure to function with the recovery of over 1000 high-quality activated sludge metagenome-assembled genomes encoding full-length rRNA genes using long-read sequencing.</title>
        <authorList>
            <person name="Singleton C.M."/>
            <person name="Petriglieri F."/>
            <person name="Kristensen J.M."/>
            <person name="Kirkegaard R.H."/>
            <person name="Michaelsen T.Y."/>
            <person name="Andersen M.H."/>
            <person name="Karst S.M."/>
            <person name="Dueholm M.S."/>
            <person name="Nielsen P.H."/>
            <person name="Albertsen M."/>
        </authorList>
    </citation>
    <scope>NUCLEOTIDE SEQUENCE [LARGE SCALE GENOMIC DNA]</scope>
    <source>
        <strain evidence="5">Lyne_18-Q3-R50-59_MAXAC.006</strain>
    </source>
</reference>
<dbReference type="AlphaFoldDB" id="A0A936NEH2"/>
<dbReference type="InterPro" id="IPR038460">
    <property type="entry name" value="AcetylCoA_hyd_C_sf"/>
</dbReference>